<accession>A0A3N1CXK7</accession>
<gene>
    <name evidence="1" type="ORF">EDD29_3575</name>
</gene>
<evidence type="ECO:0000313" key="2">
    <source>
        <dbReference type="Proteomes" id="UP000272400"/>
    </source>
</evidence>
<dbReference type="AlphaFoldDB" id="A0A3N1CXK7"/>
<protein>
    <submittedName>
        <fullName evidence="1">Uncharacterized protein</fullName>
    </submittedName>
</protein>
<dbReference type="Proteomes" id="UP000272400">
    <property type="component" value="Unassembled WGS sequence"/>
</dbReference>
<proteinExistence type="predicted"/>
<dbReference type="EMBL" id="RJKE01000001">
    <property type="protein sequence ID" value="ROO86014.1"/>
    <property type="molecule type" value="Genomic_DNA"/>
</dbReference>
<name>A0A3N1CXK7_9ACTN</name>
<dbReference type="SUPFAM" id="SSF48695">
    <property type="entry name" value="Multiheme cytochromes"/>
    <property type="match status" value="1"/>
</dbReference>
<dbReference type="InterPro" id="IPR036280">
    <property type="entry name" value="Multihaem_cyt_sf"/>
</dbReference>
<reference evidence="1 2" key="1">
    <citation type="submission" date="2018-11" db="EMBL/GenBank/DDBJ databases">
        <title>Sequencing the genomes of 1000 actinobacteria strains.</title>
        <authorList>
            <person name="Klenk H.-P."/>
        </authorList>
    </citation>
    <scope>NUCLEOTIDE SEQUENCE [LARGE SCALE GENOMIC DNA]</scope>
    <source>
        <strain evidence="1 2">DSM 44254</strain>
    </source>
</reference>
<evidence type="ECO:0000313" key="1">
    <source>
        <dbReference type="EMBL" id="ROO86014.1"/>
    </source>
</evidence>
<keyword evidence="2" id="KW-1185">Reference proteome</keyword>
<comment type="caution">
    <text evidence="1">The sequence shown here is derived from an EMBL/GenBank/DDBJ whole genome shotgun (WGS) entry which is preliminary data.</text>
</comment>
<sequence length="167" mass="17891">MVTAQPPEIDGEGPWEVSWAWSTGYNGVDRFETVERTVRFVDAIFRKVPTHDGSDLTHFSVRNTLTGESLAQATQREARVSRVVPKLTSSLMNACRTCDGLGVIENIKSGQLKACTRCHSTGRETGGPAVKPIDAGSCGTCGGSGEILIIQTGDKRTCSRCDGTGQE</sequence>
<organism evidence="1 2">
    <name type="scientific">Actinocorallia herbida</name>
    <dbReference type="NCBI Taxonomy" id="58109"/>
    <lineage>
        <taxon>Bacteria</taxon>
        <taxon>Bacillati</taxon>
        <taxon>Actinomycetota</taxon>
        <taxon>Actinomycetes</taxon>
        <taxon>Streptosporangiales</taxon>
        <taxon>Thermomonosporaceae</taxon>
        <taxon>Actinocorallia</taxon>
    </lineage>
</organism>
<dbReference type="Gene3D" id="2.10.230.10">
    <property type="entry name" value="Heat shock protein DnaJ, cysteine-rich domain"/>
    <property type="match status" value="1"/>
</dbReference>